<dbReference type="AlphaFoldDB" id="A0A378Y8J5"/>
<accession>A0A378Y8J5</accession>
<dbReference type="InterPro" id="IPR007197">
    <property type="entry name" value="rSAM"/>
</dbReference>
<dbReference type="EMBL" id="UGRY01000002">
    <property type="protein sequence ID" value="SUA72870.1"/>
    <property type="molecule type" value="Genomic_DNA"/>
</dbReference>
<keyword evidence="2" id="KW-0949">S-adenosyl-L-methionine</keyword>
<evidence type="ECO:0000256" key="4">
    <source>
        <dbReference type="ARBA" id="ARBA00023004"/>
    </source>
</evidence>
<evidence type="ECO:0000256" key="5">
    <source>
        <dbReference type="ARBA" id="ARBA00023014"/>
    </source>
</evidence>
<dbReference type="InterPro" id="IPR036724">
    <property type="entry name" value="Cobalamin-bd_sf"/>
</dbReference>
<keyword evidence="3" id="KW-0479">Metal-binding</keyword>
<evidence type="ECO:0000256" key="2">
    <source>
        <dbReference type="ARBA" id="ARBA00022691"/>
    </source>
</evidence>
<dbReference type="InterPro" id="IPR006158">
    <property type="entry name" value="Cobalamin-bd"/>
</dbReference>
<comment type="cofactor">
    <cofactor evidence="1">
        <name>[4Fe-4S] cluster</name>
        <dbReference type="ChEBI" id="CHEBI:49883"/>
    </cofactor>
</comment>
<dbReference type="InterPro" id="IPR058240">
    <property type="entry name" value="rSAM_sf"/>
</dbReference>
<protein>
    <submittedName>
        <fullName evidence="7">Magnesium-protoporphyrin IX monomethyl ester anaerobic oxidative cyclase</fullName>
    </submittedName>
</protein>
<dbReference type="GO" id="GO:0051536">
    <property type="term" value="F:iron-sulfur cluster binding"/>
    <property type="evidence" value="ECO:0007669"/>
    <property type="project" value="UniProtKB-KW"/>
</dbReference>
<dbReference type="GO" id="GO:0005829">
    <property type="term" value="C:cytosol"/>
    <property type="evidence" value="ECO:0007669"/>
    <property type="project" value="TreeGrafter"/>
</dbReference>
<evidence type="ECO:0000256" key="1">
    <source>
        <dbReference type="ARBA" id="ARBA00001966"/>
    </source>
</evidence>
<dbReference type="PROSITE" id="PS51332">
    <property type="entry name" value="B12_BINDING"/>
    <property type="match status" value="1"/>
</dbReference>
<dbReference type="SUPFAM" id="SSF52242">
    <property type="entry name" value="Cobalamin (vitamin B12)-binding domain"/>
    <property type="match status" value="1"/>
</dbReference>
<organism evidence="7 8">
    <name type="scientific">Nocardia otitidiscaviarum</name>
    <dbReference type="NCBI Taxonomy" id="1823"/>
    <lineage>
        <taxon>Bacteria</taxon>
        <taxon>Bacillati</taxon>
        <taxon>Actinomycetota</taxon>
        <taxon>Actinomycetes</taxon>
        <taxon>Mycobacteriales</taxon>
        <taxon>Nocardiaceae</taxon>
        <taxon>Nocardia</taxon>
    </lineage>
</organism>
<reference evidence="7 8" key="1">
    <citation type="submission" date="2018-06" db="EMBL/GenBank/DDBJ databases">
        <authorList>
            <consortium name="Pathogen Informatics"/>
            <person name="Doyle S."/>
        </authorList>
    </citation>
    <scope>NUCLEOTIDE SEQUENCE [LARGE SCALE GENOMIC DNA]</scope>
    <source>
        <strain evidence="7 8">NCTC1934</strain>
    </source>
</reference>
<dbReference type="InterPro" id="IPR034532">
    <property type="entry name" value="OxsB-like"/>
</dbReference>
<dbReference type="GO" id="GO:0031419">
    <property type="term" value="F:cobalamin binding"/>
    <property type="evidence" value="ECO:0007669"/>
    <property type="project" value="InterPro"/>
</dbReference>
<dbReference type="InterPro" id="IPR051198">
    <property type="entry name" value="BchE-like"/>
</dbReference>
<dbReference type="GO" id="GO:0003824">
    <property type="term" value="F:catalytic activity"/>
    <property type="evidence" value="ECO:0007669"/>
    <property type="project" value="InterPro"/>
</dbReference>
<dbReference type="SFLD" id="SFLDS00029">
    <property type="entry name" value="Radical_SAM"/>
    <property type="match status" value="1"/>
</dbReference>
<name>A0A378Y8J5_9NOCA</name>
<dbReference type="SFLD" id="SFLDG01082">
    <property type="entry name" value="B12-binding_domain_containing"/>
    <property type="match status" value="1"/>
</dbReference>
<dbReference type="SFLD" id="SFLDF00430">
    <property type="entry name" value="OxsB-like"/>
    <property type="match status" value="1"/>
</dbReference>
<keyword evidence="5" id="KW-0411">Iron-sulfur</keyword>
<dbReference type="PANTHER" id="PTHR43409">
    <property type="entry name" value="ANAEROBIC MAGNESIUM-PROTOPORPHYRIN IX MONOMETHYL ESTER CYCLASE-RELATED"/>
    <property type="match status" value="1"/>
</dbReference>
<evidence type="ECO:0000259" key="6">
    <source>
        <dbReference type="PROSITE" id="PS51332"/>
    </source>
</evidence>
<feature type="domain" description="B12-binding" evidence="6">
    <location>
        <begin position="135"/>
        <end position="273"/>
    </location>
</feature>
<keyword evidence="4" id="KW-0408">Iron</keyword>
<keyword evidence="8" id="KW-1185">Reference proteome</keyword>
<sequence>MLPKTGRVPVRNGTTMHTDSPVARRILTVVANTGGDTDKATSLLGDLHLSEPNQLRDALTATVPSRLLVADTLDHRLLLTEHADHHTWSIAELSGRPLAERAWPSWAREGIIVDTAESWLSTGNLTTDAEFRLTRPRILLAALYHPEHFPLPRFPLAISDLARAARATLTGQVTLMDMQLGTTLSDILTTIATEQPDILGISATFGQHDLLVSLLGAIEVMADRPLVLVGGSLTARNERLLLERWPWLLIARAAGEPTVADALAFWHRDLTIDQIRGLGYTGANRGEGTLTVGRYRKTATAPNRTRTDIFPELDLLATTFDHHGVAQLESSRGCTNYCSFCPRGHKGTWSGVPPDQLPSIVSAMSEVFDRYPHIARTLYLVDEEFIGRGPDSVDRALAVAEIVHQHRFTWETSCRIDQVVRLDTDRDWHCHRAHMWRTLHRRGLRRCLFGVESGVTSILTRFNKETTAEQNALAIRTLSALGIPTRYTYITFDHLMSQAELRATHAFQARTDLILEPLPHLPVEAIVDGVRDEDFVAEHATGRPFYTGISYMLVSMECLIGAAYTKRVQAAGLAGATRPSMGRLDAEFADTRIGVYSQHAQLWIDRHFALDYTLKSLEKLLDGPARHAMRDARVVVKDAAFSLLGDMVALLDEDASSSATSADLANCVVALMDTRHDQLHTRLTAAVRGLETVLAPTQRSLLVTAFNQWRSHTGWNLINAADPCGT</sequence>
<dbReference type="GO" id="GO:0046872">
    <property type="term" value="F:metal ion binding"/>
    <property type="evidence" value="ECO:0007669"/>
    <property type="project" value="UniProtKB-KW"/>
</dbReference>
<evidence type="ECO:0000313" key="8">
    <source>
        <dbReference type="Proteomes" id="UP000255467"/>
    </source>
</evidence>
<dbReference type="SUPFAM" id="SSF102114">
    <property type="entry name" value="Radical SAM enzymes"/>
    <property type="match status" value="1"/>
</dbReference>
<evidence type="ECO:0000256" key="3">
    <source>
        <dbReference type="ARBA" id="ARBA00022723"/>
    </source>
</evidence>
<dbReference type="Proteomes" id="UP000255467">
    <property type="component" value="Unassembled WGS sequence"/>
</dbReference>
<dbReference type="InterPro" id="IPR006638">
    <property type="entry name" value="Elp3/MiaA/NifB-like_rSAM"/>
</dbReference>
<evidence type="ECO:0000313" key="7">
    <source>
        <dbReference type="EMBL" id="SUA72870.1"/>
    </source>
</evidence>
<proteinExistence type="predicted"/>
<gene>
    <name evidence="7" type="ORF">NCTC1934_00300</name>
</gene>
<dbReference type="PANTHER" id="PTHR43409:SF7">
    <property type="entry name" value="BLL1977 PROTEIN"/>
    <property type="match status" value="1"/>
</dbReference>
<dbReference type="SMART" id="SM00729">
    <property type="entry name" value="Elp3"/>
    <property type="match status" value="1"/>
</dbReference>